<dbReference type="Proteomes" id="UP000579647">
    <property type="component" value="Unassembled WGS sequence"/>
</dbReference>
<dbReference type="PROSITE" id="PS51186">
    <property type="entry name" value="GNAT"/>
    <property type="match status" value="1"/>
</dbReference>
<reference evidence="2 3" key="1">
    <citation type="submission" date="2020-08" db="EMBL/GenBank/DDBJ databases">
        <title>Sequencing the genomes of 1000 actinobacteria strains.</title>
        <authorList>
            <person name="Klenk H.-P."/>
        </authorList>
    </citation>
    <scope>NUCLEOTIDE SEQUENCE [LARGE SCALE GENOMIC DNA]</scope>
    <source>
        <strain evidence="2 3">DSM 44598</strain>
    </source>
</reference>
<keyword evidence="2" id="KW-0808">Transferase</keyword>
<dbReference type="SUPFAM" id="SSF55729">
    <property type="entry name" value="Acyl-CoA N-acyltransferases (Nat)"/>
    <property type="match status" value="1"/>
</dbReference>
<dbReference type="GO" id="GO:0016747">
    <property type="term" value="F:acyltransferase activity, transferring groups other than amino-acyl groups"/>
    <property type="evidence" value="ECO:0007669"/>
    <property type="project" value="InterPro"/>
</dbReference>
<sequence length="184" mass="20515">MNGTVELTALHAENDREQLVAFLTGNSFPFHLDSSPTELSVRRRMERGDFSAPDNEGYWVLEGGERVGLVVLSDVEDPCALLDLRLRESSRGLGLGLHTLLAIGDRAFSTHSHLRRLEGSTRDDNVAMQRTFLKAGWVKESHYREAGPEIDGVHHDILGYSLTRGDWKTGESHPPNWALGLSLR</sequence>
<dbReference type="RefSeq" id="WP_184366797.1">
    <property type="nucleotide sequence ID" value="NZ_BAAAKM010000065.1"/>
</dbReference>
<organism evidence="2 3">
    <name type="scientific">Nocardiopsis metallicus</name>
    <dbReference type="NCBI Taxonomy" id="179819"/>
    <lineage>
        <taxon>Bacteria</taxon>
        <taxon>Bacillati</taxon>
        <taxon>Actinomycetota</taxon>
        <taxon>Actinomycetes</taxon>
        <taxon>Streptosporangiales</taxon>
        <taxon>Nocardiopsidaceae</taxon>
        <taxon>Nocardiopsis</taxon>
    </lineage>
</organism>
<feature type="domain" description="N-acetyltransferase" evidence="1">
    <location>
        <begin position="5"/>
        <end position="163"/>
    </location>
</feature>
<name>A0A840W9E3_9ACTN</name>
<evidence type="ECO:0000313" key="3">
    <source>
        <dbReference type="Proteomes" id="UP000579647"/>
    </source>
</evidence>
<dbReference type="AlphaFoldDB" id="A0A840W9E3"/>
<gene>
    <name evidence="2" type="ORF">HNR07_004766</name>
</gene>
<dbReference type="Gene3D" id="3.40.630.30">
    <property type="match status" value="1"/>
</dbReference>
<dbReference type="InterPro" id="IPR016181">
    <property type="entry name" value="Acyl_CoA_acyltransferase"/>
</dbReference>
<dbReference type="InterPro" id="IPR000182">
    <property type="entry name" value="GNAT_dom"/>
</dbReference>
<protein>
    <submittedName>
        <fullName evidence="2">RimJ/RimL family protein N-acetyltransferase</fullName>
    </submittedName>
</protein>
<comment type="caution">
    <text evidence="2">The sequence shown here is derived from an EMBL/GenBank/DDBJ whole genome shotgun (WGS) entry which is preliminary data.</text>
</comment>
<dbReference type="Pfam" id="PF13302">
    <property type="entry name" value="Acetyltransf_3"/>
    <property type="match status" value="1"/>
</dbReference>
<evidence type="ECO:0000259" key="1">
    <source>
        <dbReference type="PROSITE" id="PS51186"/>
    </source>
</evidence>
<keyword evidence="3" id="KW-1185">Reference proteome</keyword>
<proteinExistence type="predicted"/>
<accession>A0A840W9E3</accession>
<dbReference type="EMBL" id="JACHDO010000001">
    <property type="protein sequence ID" value="MBB5493629.1"/>
    <property type="molecule type" value="Genomic_DNA"/>
</dbReference>
<evidence type="ECO:0000313" key="2">
    <source>
        <dbReference type="EMBL" id="MBB5493629.1"/>
    </source>
</evidence>